<dbReference type="SUPFAM" id="SSF55424">
    <property type="entry name" value="FAD/NAD-linked reductases, dimerisation (C-terminal) domain"/>
    <property type="match status" value="1"/>
</dbReference>
<feature type="binding site" evidence="12">
    <location>
        <position position="309"/>
    </location>
    <ligand>
        <name>FAD</name>
        <dbReference type="ChEBI" id="CHEBI:57692"/>
    </ligand>
</feature>
<evidence type="ECO:0000313" key="18">
    <source>
        <dbReference type="Proteomes" id="UP000681343"/>
    </source>
</evidence>
<name>A0A810PZV9_9FIRM</name>
<feature type="binding site" evidence="12">
    <location>
        <position position="202"/>
    </location>
    <ligand>
        <name>NAD(+)</name>
        <dbReference type="ChEBI" id="CHEBI:57540"/>
    </ligand>
</feature>
<evidence type="ECO:0000256" key="2">
    <source>
        <dbReference type="ARBA" id="ARBA00012608"/>
    </source>
</evidence>
<dbReference type="AlphaFoldDB" id="A0A810PZV9"/>
<keyword evidence="6 14" id="KW-0560">Oxidoreductase</keyword>
<evidence type="ECO:0000256" key="12">
    <source>
        <dbReference type="PIRSR" id="PIRSR000350-3"/>
    </source>
</evidence>
<keyword evidence="7 12" id="KW-0520">NAD</keyword>
<dbReference type="Gene3D" id="3.50.50.60">
    <property type="entry name" value="FAD/NAD(P)-binding domain"/>
    <property type="match status" value="2"/>
</dbReference>
<dbReference type="PIRSF" id="PIRSF000350">
    <property type="entry name" value="Mercury_reductase_MerA"/>
    <property type="match status" value="1"/>
</dbReference>
<dbReference type="InterPro" id="IPR012999">
    <property type="entry name" value="Pyr_OxRdtase_I_AS"/>
</dbReference>
<evidence type="ECO:0000256" key="13">
    <source>
        <dbReference type="PIRSR" id="PIRSR000350-4"/>
    </source>
</evidence>
<dbReference type="PROSITE" id="PS00076">
    <property type="entry name" value="PYRIDINE_REDOX_1"/>
    <property type="match status" value="1"/>
</dbReference>
<feature type="binding site" evidence="12">
    <location>
        <begin position="179"/>
        <end position="186"/>
    </location>
    <ligand>
        <name>NAD(+)</name>
        <dbReference type="ChEBI" id="CHEBI:57540"/>
    </ligand>
</feature>
<proteinExistence type="inferred from homology"/>
<dbReference type="SUPFAM" id="SSF51905">
    <property type="entry name" value="FAD/NAD(P)-binding domain"/>
    <property type="match status" value="1"/>
</dbReference>
<dbReference type="GO" id="GO:0006103">
    <property type="term" value="P:2-oxoglutarate metabolic process"/>
    <property type="evidence" value="ECO:0007669"/>
    <property type="project" value="TreeGrafter"/>
</dbReference>
<evidence type="ECO:0000256" key="10">
    <source>
        <dbReference type="ARBA" id="ARBA00049187"/>
    </source>
</evidence>
<evidence type="ECO:0000256" key="6">
    <source>
        <dbReference type="ARBA" id="ARBA00023002"/>
    </source>
</evidence>
<comment type="catalytic activity">
    <reaction evidence="10 14">
        <text>N(6)-[(R)-dihydrolipoyl]-L-lysyl-[protein] + NAD(+) = N(6)-[(R)-lipoyl]-L-lysyl-[protein] + NADH + H(+)</text>
        <dbReference type="Rhea" id="RHEA:15045"/>
        <dbReference type="Rhea" id="RHEA-COMP:10474"/>
        <dbReference type="Rhea" id="RHEA-COMP:10475"/>
        <dbReference type="ChEBI" id="CHEBI:15378"/>
        <dbReference type="ChEBI" id="CHEBI:57540"/>
        <dbReference type="ChEBI" id="CHEBI:57945"/>
        <dbReference type="ChEBI" id="CHEBI:83099"/>
        <dbReference type="ChEBI" id="CHEBI:83100"/>
        <dbReference type="EC" id="1.8.1.4"/>
    </reaction>
</comment>
<organism evidence="17 18">
    <name type="scientific">Vescimonas fastidiosa</name>
    <dbReference type="NCBI Taxonomy" id="2714353"/>
    <lineage>
        <taxon>Bacteria</taxon>
        <taxon>Bacillati</taxon>
        <taxon>Bacillota</taxon>
        <taxon>Clostridia</taxon>
        <taxon>Eubacteriales</taxon>
        <taxon>Oscillospiraceae</taxon>
        <taxon>Vescimonas</taxon>
    </lineage>
</organism>
<dbReference type="InterPro" id="IPR036188">
    <property type="entry name" value="FAD/NAD-bd_sf"/>
</dbReference>
<evidence type="ECO:0000256" key="9">
    <source>
        <dbReference type="ARBA" id="ARBA00023284"/>
    </source>
</evidence>
<dbReference type="RefSeq" id="WP_212821288.1">
    <property type="nucleotide sequence ID" value="NZ_AP023416.1"/>
</dbReference>
<evidence type="ECO:0000259" key="15">
    <source>
        <dbReference type="Pfam" id="PF02852"/>
    </source>
</evidence>
<keyword evidence="17" id="KW-0614">Plasmid</keyword>
<dbReference type="Proteomes" id="UP000681343">
    <property type="component" value="Plasmid pMM35_01"/>
</dbReference>
<dbReference type="InterPro" id="IPR050151">
    <property type="entry name" value="Class-I_Pyr_Nuc-Dis_Oxidored"/>
</dbReference>
<dbReference type="PANTHER" id="PTHR22912:SF151">
    <property type="entry name" value="DIHYDROLIPOYL DEHYDROGENASE, MITOCHONDRIAL"/>
    <property type="match status" value="1"/>
</dbReference>
<dbReference type="Gene3D" id="3.30.390.30">
    <property type="match status" value="1"/>
</dbReference>
<dbReference type="InterPro" id="IPR023753">
    <property type="entry name" value="FAD/NAD-binding_dom"/>
</dbReference>
<evidence type="ECO:0000256" key="1">
    <source>
        <dbReference type="ARBA" id="ARBA00007532"/>
    </source>
</evidence>
<dbReference type="KEGG" id="vfa:MM35RIKEN_17990"/>
<dbReference type="InterPro" id="IPR001100">
    <property type="entry name" value="Pyr_nuc-diS_OxRdtase"/>
</dbReference>
<dbReference type="GO" id="GO:0004148">
    <property type="term" value="F:dihydrolipoyl dehydrogenase (NADH) activity"/>
    <property type="evidence" value="ECO:0007669"/>
    <property type="project" value="UniProtKB-EC"/>
</dbReference>
<comment type="cofactor">
    <cofactor evidence="12 14">
        <name>FAD</name>
        <dbReference type="ChEBI" id="CHEBI:57692"/>
    </cofactor>
    <text evidence="12 14">Binds 1 FAD per subunit.</text>
</comment>
<protein>
    <recommendedName>
        <fullName evidence="3 14">Dihydrolipoyl dehydrogenase</fullName>
        <ecNumber evidence="2 14">1.8.1.4</ecNumber>
    </recommendedName>
</protein>
<dbReference type="FunFam" id="3.30.390.30:FF:000001">
    <property type="entry name" value="Dihydrolipoyl dehydrogenase"/>
    <property type="match status" value="1"/>
</dbReference>
<evidence type="ECO:0000313" key="17">
    <source>
        <dbReference type="EMBL" id="BCK79607.1"/>
    </source>
</evidence>
<dbReference type="EC" id="1.8.1.4" evidence="2 14"/>
<evidence type="ECO:0000256" key="5">
    <source>
        <dbReference type="ARBA" id="ARBA00022827"/>
    </source>
</evidence>
<keyword evidence="18" id="KW-1185">Reference proteome</keyword>
<dbReference type="GO" id="GO:0050660">
    <property type="term" value="F:flavin adenine dinucleotide binding"/>
    <property type="evidence" value="ECO:0007669"/>
    <property type="project" value="InterPro"/>
</dbReference>
<dbReference type="EMBL" id="AP023416">
    <property type="protein sequence ID" value="BCK79607.1"/>
    <property type="molecule type" value="Genomic_DNA"/>
</dbReference>
<reference evidence="17" key="1">
    <citation type="submission" date="2020-09" db="EMBL/GenBank/DDBJ databases">
        <title>New species isolated from human feces.</title>
        <authorList>
            <person name="Kitahara M."/>
            <person name="Shigeno Y."/>
            <person name="Shime M."/>
            <person name="Matsumoto Y."/>
            <person name="Nakamura S."/>
            <person name="Motooka D."/>
            <person name="Fukuoka S."/>
            <person name="Nishikawa H."/>
            <person name="Benno Y."/>
        </authorList>
    </citation>
    <scope>NUCLEOTIDE SEQUENCE</scope>
    <source>
        <strain evidence="17">MM35</strain>
        <plasmid evidence="17">pMM35_01</plasmid>
    </source>
</reference>
<dbReference type="PANTHER" id="PTHR22912">
    <property type="entry name" value="DISULFIDE OXIDOREDUCTASE"/>
    <property type="match status" value="1"/>
</dbReference>
<feature type="active site" description="Proton acceptor" evidence="11">
    <location>
        <position position="441"/>
    </location>
</feature>
<evidence type="ECO:0000256" key="14">
    <source>
        <dbReference type="RuleBase" id="RU003692"/>
    </source>
</evidence>
<dbReference type="Pfam" id="PF02852">
    <property type="entry name" value="Pyr_redox_dim"/>
    <property type="match status" value="1"/>
</dbReference>
<feature type="disulfide bond" description="Redox-active" evidence="13">
    <location>
        <begin position="41"/>
        <end position="46"/>
    </location>
</feature>
<keyword evidence="12" id="KW-0547">Nucleotide-binding</keyword>
<evidence type="ECO:0000259" key="16">
    <source>
        <dbReference type="Pfam" id="PF07992"/>
    </source>
</evidence>
<dbReference type="InterPro" id="IPR006258">
    <property type="entry name" value="Lipoamide_DH"/>
</dbReference>
<dbReference type="PRINTS" id="PR00368">
    <property type="entry name" value="FADPNR"/>
</dbReference>
<dbReference type="NCBIfam" id="TIGR01350">
    <property type="entry name" value="lipoamide_DH"/>
    <property type="match status" value="1"/>
</dbReference>
<feature type="domain" description="FAD/NAD(P)-binding" evidence="16">
    <location>
        <begin position="4"/>
        <end position="324"/>
    </location>
</feature>
<feature type="binding site" evidence="12">
    <location>
        <begin position="141"/>
        <end position="143"/>
    </location>
    <ligand>
        <name>FAD</name>
        <dbReference type="ChEBI" id="CHEBI:57692"/>
    </ligand>
</feature>
<geneLocation type="plasmid" evidence="17 18">
    <name>pMM35_01</name>
</geneLocation>
<keyword evidence="5 12" id="KW-0274">FAD</keyword>
<comment type="miscellaneous">
    <text evidence="14">The active site is a redox-active disulfide bond.</text>
</comment>
<comment type="similarity">
    <text evidence="1 14">Belongs to the class-I pyridine nucleotide-disulfide oxidoreductase family.</text>
</comment>
<feature type="domain" description="Pyridine nucleotide-disulphide oxidoreductase dimerisation" evidence="15">
    <location>
        <begin position="343"/>
        <end position="451"/>
    </location>
</feature>
<feature type="binding site" evidence="12">
    <location>
        <position position="50"/>
    </location>
    <ligand>
        <name>FAD</name>
        <dbReference type="ChEBI" id="CHEBI:57692"/>
    </ligand>
</feature>
<dbReference type="InterPro" id="IPR004099">
    <property type="entry name" value="Pyr_nucl-diS_OxRdtase_dimer"/>
</dbReference>
<evidence type="ECO:0000256" key="3">
    <source>
        <dbReference type="ARBA" id="ARBA00016961"/>
    </source>
</evidence>
<sequence>MSDYQLLVIGAGPGGYTAALRAAKLGLHTAIVERREVGGTCLNRGCIPTKTLLHASQVYHDAANGASVGVHGALSYDMGEMFAFKRSVSEKLRGGILSLLKSAKVDVLEGTAQITAPGQVSVTGADGTRTAYTAERILAATGSVNVRPPIPGLDLPGVMTSDELLEGTDTPYASIVIIGGGVIGVEFATFYSHLGCRVTLVEGMANLLPQLDRELGQNLAQILKKQGVEVLTSAMVRSLEQTGEGLCVHLEQKGKELTVTGEKVLCAIGRRAYFEGLFAPDLNPALNGKRLLVDEDYRTSIPGVYAIGDASAAVQLAHVAAAQGTDCVERMCGGKGSTDLNVIPSCIYSAPEIAVVGLTEAEAKEQGIPAVSGKCTLFSNARTIIEDPGRCFMKLVARSDTREIIGAQLMCQHASDMISQLSTAMVNHLTARQLLSVMRPHPSFEEALSEAVENLTAKLA</sequence>
<accession>A0A810PZV9</accession>
<dbReference type="InterPro" id="IPR016156">
    <property type="entry name" value="FAD/NAD-linked_Rdtase_dimer_sf"/>
</dbReference>
<gene>
    <name evidence="17" type="primary">lpdA</name>
    <name evidence="17" type="ORF">MM35RIKEN_17990</name>
</gene>
<evidence type="ECO:0000256" key="8">
    <source>
        <dbReference type="ARBA" id="ARBA00023157"/>
    </source>
</evidence>
<evidence type="ECO:0000256" key="11">
    <source>
        <dbReference type="PIRSR" id="PIRSR000350-2"/>
    </source>
</evidence>
<dbReference type="GO" id="GO:0005737">
    <property type="term" value="C:cytoplasm"/>
    <property type="evidence" value="ECO:0007669"/>
    <property type="project" value="UniProtKB-ARBA"/>
</dbReference>
<keyword evidence="4 14" id="KW-0285">Flavoprotein</keyword>
<dbReference type="PRINTS" id="PR00411">
    <property type="entry name" value="PNDRDTASEI"/>
</dbReference>
<feature type="binding site" evidence="12">
    <location>
        <position position="269"/>
    </location>
    <ligand>
        <name>NAD(+)</name>
        <dbReference type="ChEBI" id="CHEBI:57540"/>
    </ligand>
</feature>
<keyword evidence="8" id="KW-1015">Disulfide bond</keyword>
<evidence type="ECO:0000256" key="4">
    <source>
        <dbReference type="ARBA" id="ARBA00022630"/>
    </source>
</evidence>
<dbReference type="Pfam" id="PF07992">
    <property type="entry name" value="Pyr_redox_2"/>
    <property type="match status" value="1"/>
</dbReference>
<evidence type="ECO:0000256" key="7">
    <source>
        <dbReference type="ARBA" id="ARBA00023027"/>
    </source>
</evidence>
<keyword evidence="9 14" id="KW-0676">Redox-active center</keyword>